<keyword evidence="1" id="KW-0175">Coiled coil</keyword>
<evidence type="ECO:0000256" key="1">
    <source>
        <dbReference type="SAM" id="Coils"/>
    </source>
</evidence>
<reference evidence="5" key="1">
    <citation type="submission" date="2024-04" db="EMBL/GenBank/DDBJ databases">
        <title>Salinicola lusitanus LLJ914,a marine bacterium isolated from the Okinawa Trough.</title>
        <authorList>
            <person name="Li J."/>
        </authorList>
    </citation>
    <scope>NUCLEOTIDE SEQUENCE [LARGE SCALE GENOMIC DNA]</scope>
</reference>
<keyword evidence="2" id="KW-1133">Transmembrane helix</keyword>
<dbReference type="EMBL" id="JBBPFD010000017">
    <property type="protein sequence ID" value="KAK7891324.1"/>
    <property type="molecule type" value="Genomic_DNA"/>
</dbReference>
<dbReference type="Proteomes" id="UP001460270">
    <property type="component" value="Unassembled WGS sequence"/>
</dbReference>
<dbReference type="InterPro" id="IPR042566">
    <property type="entry name" value="L1_C"/>
</dbReference>
<accession>A0AAW0NG95</accession>
<feature type="transmembrane region" description="Helical" evidence="2">
    <location>
        <begin position="258"/>
        <end position="279"/>
    </location>
</feature>
<dbReference type="PANTHER" id="PTHR11505">
    <property type="entry name" value="L1 TRANSPOSABLE ELEMENT-RELATED"/>
    <property type="match status" value="1"/>
</dbReference>
<dbReference type="InterPro" id="IPR004244">
    <property type="entry name" value="Transposase_22"/>
</dbReference>
<gene>
    <name evidence="4" type="ORF">WMY93_023287</name>
</gene>
<dbReference type="InterPro" id="IPR019402">
    <property type="entry name" value="CWH43_N"/>
</dbReference>
<dbReference type="AlphaFoldDB" id="A0AAW0NG95"/>
<feature type="domain" description="CWH43-like N-terminal" evidence="3">
    <location>
        <begin position="259"/>
        <end position="289"/>
    </location>
</feature>
<dbReference type="Gene3D" id="1.20.5.340">
    <property type="match status" value="1"/>
</dbReference>
<sequence length="303" mass="34304">MTDIKADILASIKGDLSEVIRSELTHILAKEFETVRSEIQASKHEVVNNIALLRTELDSVKGKVIDMEQALTTCSDDVTELQTTVGTLQEEVKSLREKCIDMEGRMRRSNIRILNVPEANSSSPAAVTKLLTEVFKLDRDVLIDRSHRTAQLQQVTGKPRPIIARLHYYQDCVDILRRARQAGSALKYGQASISIFPDYAPSVARARSAFNEVKQLLRGRAGVRYGVIHPAKFRISHDGTEKDFMDPRKAMAYVKSSILAIYTLFALFEYLVVFSNMAFHMTAFWDFRSKEVMVATAPEEKRY</sequence>
<protein>
    <recommendedName>
        <fullName evidence="3">CWH43-like N-terminal domain-containing protein</fullName>
    </recommendedName>
</protein>
<evidence type="ECO:0000259" key="3">
    <source>
        <dbReference type="Pfam" id="PF10277"/>
    </source>
</evidence>
<feature type="coiled-coil region" evidence="1">
    <location>
        <begin position="78"/>
        <end position="105"/>
    </location>
</feature>
<dbReference type="Pfam" id="PF10277">
    <property type="entry name" value="Frag1"/>
    <property type="match status" value="1"/>
</dbReference>
<dbReference type="Gene3D" id="3.30.250.20">
    <property type="entry name" value="L1 transposable element, C-terminal domain"/>
    <property type="match status" value="1"/>
</dbReference>
<keyword evidence="2" id="KW-0812">Transmembrane</keyword>
<name>A0AAW0NG95_9GOBI</name>
<evidence type="ECO:0000313" key="4">
    <source>
        <dbReference type="EMBL" id="KAK7891324.1"/>
    </source>
</evidence>
<keyword evidence="5" id="KW-1185">Reference proteome</keyword>
<evidence type="ECO:0000313" key="5">
    <source>
        <dbReference type="Proteomes" id="UP001460270"/>
    </source>
</evidence>
<keyword evidence="2" id="KW-0472">Membrane</keyword>
<comment type="caution">
    <text evidence="4">The sequence shown here is derived from an EMBL/GenBank/DDBJ whole genome shotgun (WGS) entry which is preliminary data.</text>
</comment>
<proteinExistence type="predicted"/>
<organism evidence="4 5">
    <name type="scientific">Mugilogobius chulae</name>
    <name type="common">yellowstripe goby</name>
    <dbReference type="NCBI Taxonomy" id="88201"/>
    <lineage>
        <taxon>Eukaryota</taxon>
        <taxon>Metazoa</taxon>
        <taxon>Chordata</taxon>
        <taxon>Craniata</taxon>
        <taxon>Vertebrata</taxon>
        <taxon>Euteleostomi</taxon>
        <taxon>Actinopterygii</taxon>
        <taxon>Neopterygii</taxon>
        <taxon>Teleostei</taxon>
        <taxon>Neoteleostei</taxon>
        <taxon>Acanthomorphata</taxon>
        <taxon>Gobiaria</taxon>
        <taxon>Gobiiformes</taxon>
        <taxon>Gobioidei</taxon>
        <taxon>Gobiidae</taxon>
        <taxon>Gobionellinae</taxon>
        <taxon>Mugilogobius</taxon>
    </lineage>
</organism>
<evidence type="ECO:0000256" key="2">
    <source>
        <dbReference type="SAM" id="Phobius"/>
    </source>
</evidence>